<accession>A0A316UZR8</accession>
<feature type="transmembrane region" description="Helical" evidence="2">
    <location>
        <begin position="244"/>
        <end position="265"/>
    </location>
</feature>
<dbReference type="RefSeq" id="XP_025365398.1">
    <property type="nucleotide sequence ID" value="XM_025507473.1"/>
</dbReference>
<keyword evidence="4" id="KW-1185">Reference proteome</keyword>
<dbReference type="Proteomes" id="UP000245884">
    <property type="component" value="Unassembled WGS sequence"/>
</dbReference>
<dbReference type="InterPro" id="IPR013635">
    <property type="entry name" value="Ice2"/>
</dbReference>
<feature type="transmembrane region" description="Helical" evidence="2">
    <location>
        <begin position="551"/>
        <end position="570"/>
    </location>
</feature>
<feature type="transmembrane region" description="Helical" evidence="2">
    <location>
        <begin position="37"/>
        <end position="57"/>
    </location>
</feature>
<keyword evidence="2" id="KW-1133">Transmembrane helix</keyword>
<organism evidence="3 4">
    <name type="scientific">Jaminaea rosea</name>
    <dbReference type="NCBI Taxonomy" id="1569628"/>
    <lineage>
        <taxon>Eukaryota</taxon>
        <taxon>Fungi</taxon>
        <taxon>Dikarya</taxon>
        <taxon>Basidiomycota</taxon>
        <taxon>Ustilaginomycotina</taxon>
        <taxon>Exobasidiomycetes</taxon>
        <taxon>Microstromatales</taxon>
        <taxon>Microstromatales incertae sedis</taxon>
        <taxon>Jaminaea</taxon>
    </lineage>
</organism>
<dbReference type="PANTHER" id="PTHR31726:SF2">
    <property type="entry name" value="PROTEIN ICE2"/>
    <property type="match status" value="1"/>
</dbReference>
<evidence type="ECO:0008006" key="5">
    <source>
        <dbReference type="Google" id="ProtNLM"/>
    </source>
</evidence>
<name>A0A316UZR8_9BASI</name>
<dbReference type="STRING" id="1569628.A0A316UZR8"/>
<dbReference type="OrthoDB" id="5577218at2759"/>
<proteinExistence type="predicted"/>
<evidence type="ECO:0000313" key="3">
    <source>
        <dbReference type="EMBL" id="PWN30786.1"/>
    </source>
</evidence>
<dbReference type="Pfam" id="PF08426">
    <property type="entry name" value="ICE2"/>
    <property type="match status" value="2"/>
</dbReference>
<feature type="transmembrane region" description="Helical" evidence="2">
    <location>
        <begin position="277"/>
        <end position="297"/>
    </location>
</feature>
<feature type="transmembrane region" description="Helical" evidence="2">
    <location>
        <begin position="304"/>
        <end position="327"/>
    </location>
</feature>
<evidence type="ECO:0000256" key="2">
    <source>
        <dbReference type="SAM" id="Phobius"/>
    </source>
</evidence>
<dbReference type="GO" id="GO:0000921">
    <property type="term" value="P:septin ring assembly"/>
    <property type="evidence" value="ECO:0007669"/>
    <property type="project" value="TreeGrafter"/>
</dbReference>
<reference evidence="3 4" key="1">
    <citation type="journal article" date="2018" name="Mol. Biol. Evol.">
        <title>Broad Genomic Sampling Reveals a Smut Pathogenic Ancestry of the Fungal Clade Ustilaginomycotina.</title>
        <authorList>
            <person name="Kijpornyongpan T."/>
            <person name="Mondo S.J."/>
            <person name="Barry K."/>
            <person name="Sandor L."/>
            <person name="Lee J."/>
            <person name="Lipzen A."/>
            <person name="Pangilinan J."/>
            <person name="LaButti K."/>
            <person name="Hainaut M."/>
            <person name="Henrissat B."/>
            <person name="Grigoriev I.V."/>
            <person name="Spatafora J.W."/>
            <person name="Aime M.C."/>
        </authorList>
    </citation>
    <scope>NUCLEOTIDE SEQUENCE [LARGE SCALE GENOMIC DNA]</scope>
    <source>
        <strain evidence="3 4">MCA 5214</strain>
    </source>
</reference>
<sequence>MLHPNKPPLATVGRALTLIQVIFYLPLTLDVGGPDAFLALSASLASYYWALSSLRLVTKGTRVQWIGDLCAVFQFLVVPACLAVCWAVYCPPENNYFFVRWARSVGVNPTTSSTTAWSPHLHPATPPHLAAIVQAVRPILQRDTHPYLEYLFDVSSKGILLLARKVPIWWGGLLRMSSPLFSLLEGSATLVIIQLLGHGCRYVIATSLTRPSPSTASGSGGSGRSTPLALLSSIGLRGAEAWQLGFLLSSAIIYVISGWALFLSFEGVVARGGGASLMMGVSIASVGWLTAIAFALGKGNVIETALIFSYVSWNIFALSSASSLSFVSDPLALVRSFKGQVTMAYLDSLAPIVSARVPASLQSSVSDAFQLLKVTFGQSLTFLGAIASALPASVVVSLVYRLMVLYLASRVLPLLCGPSARTRTQEWPPRKRKRRRSRGGMRSSSSSSTTSSKGGSTYSSSSSSTGSSSSSSSSSSNSSSGSSSSDFDSDDGIAEKHTSVGSRPARRSSGRRSDEAEPFGSFISFVVSYSRLILIATYSHLLLLDQSHQTIWRFSTVSVTLVLWTMELLLGSSNDDVEFAGMWRS</sequence>
<feature type="compositionally biased region" description="Low complexity" evidence="1">
    <location>
        <begin position="440"/>
        <end position="485"/>
    </location>
</feature>
<feature type="compositionally biased region" description="Basic residues" evidence="1">
    <location>
        <begin position="430"/>
        <end position="439"/>
    </location>
</feature>
<dbReference type="GO" id="GO:0005789">
    <property type="term" value="C:endoplasmic reticulum membrane"/>
    <property type="evidence" value="ECO:0007669"/>
    <property type="project" value="TreeGrafter"/>
</dbReference>
<protein>
    <recommendedName>
        <fullName evidence="5">ICE2-domain-containing protein</fullName>
    </recommendedName>
</protein>
<dbReference type="GO" id="GO:0032541">
    <property type="term" value="C:cortical endoplasmic reticulum"/>
    <property type="evidence" value="ECO:0007669"/>
    <property type="project" value="TreeGrafter"/>
</dbReference>
<evidence type="ECO:0000256" key="1">
    <source>
        <dbReference type="SAM" id="MobiDB-lite"/>
    </source>
</evidence>
<feature type="region of interest" description="Disordered" evidence="1">
    <location>
        <begin position="420"/>
        <end position="515"/>
    </location>
</feature>
<dbReference type="GO" id="GO:0097038">
    <property type="term" value="C:perinuclear endoplasmic reticulum"/>
    <property type="evidence" value="ECO:0007669"/>
    <property type="project" value="TreeGrafter"/>
</dbReference>
<feature type="transmembrane region" description="Helical" evidence="2">
    <location>
        <begin position="69"/>
        <end position="89"/>
    </location>
</feature>
<gene>
    <name evidence="3" type="ORF">BDZ90DRAFT_24481</name>
</gene>
<dbReference type="EMBL" id="KZ819662">
    <property type="protein sequence ID" value="PWN30786.1"/>
    <property type="molecule type" value="Genomic_DNA"/>
</dbReference>
<dbReference type="GO" id="GO:0048309">
    <property type="term" value="P:endoplasmic reticulum inheritance"/>
    <property type="evidence" value="ECO:0007669"/>
    <property type="project" value="TreeGrafter"/>
</dbReference>
<dbReference type="GeneID" id="37029296"/>
<feature type="transmembrane region" description="Helical" evidence="2">
    <location>
        <begin position="380"/>
        <end position="400"/>
    </location>
</feature>
<feature type="transmembrane region" description="Helical" evidence="2">
    <location>
        <begin position="7"/>
        <end position="25"/>
    </location>
</feature>
<dbReference type="AlphaFoldDB" id="A0A316UZR8"/>
<keyword evidence="2" id="KW-0472">Membrane</keyword>
<evidence type="ECO:0000313" key="4">
    <source>
        <dbReference type="Proteomes" id="UP000245884"/>
    </source>
</evidence>
<dbReference type="PANTHER" id="PTHR31726">
    <property type="entry name" value="PROTEIN ICE2"/>
    <property type="match status" value="1"/>
</dbReference>
<keyword evidence="2" id="KW-0812">Transmembrane</keyword>
<feature type="transmembrane region" description="Helical" evidence="2">
    <location>
        <begin position="519"/>
        <end position="539"/>
    </location>
</feature>